<reference evidence="2" key="1">
    <citation type="submission" date="2020-04" db="EMBL/GenBank/DDBJ databases">
        <title>Deep metagenomics examines the oral microbiome during advanced dental caries in children, revealing novel taxa and co-occurrences with host molecules.</title>
        <authorList>
            <person name="Baker J.L."/>
            <person name="Morton J.T."/>
            <person name="Dinis M."/>
            <person name="Alvarez R."/>
            <person name="Tran N.C."/>
            <person name="Knight R."/>
            <person name="Edlund A."/>
        </authorList>
    </citation>
    <scope>NUCLEOTIDE SEQUENCE</scope>
    <source>
        <strain evidence="2">JCVI_32_bin.24</strain>
    </source>
</reference>
<feature type="signal peptide" evidence="1">
    <location>
        <begin position="1"/>
        <end position="21"/>
    </location>
</feature>
<dbReference type="EMBL" id="JABZMI010000070">
    <property type="protein sequence ID" value="MBF1164446.1"/>
    <property type="molecule type" value="Genomic_DNA"/>
</dbReference>
<name>A0A930FYU8_9RHOO</name>
<comment type="caution">
    <text evidence="2">The sequence shown here is derived from an EMBL/GenBank/DDBJ whole genome shotgun (WGS) entry which is preliminary data.</text>
</comment>
<protein>
    <submittedName>
        <fullName evidence="2">Uncharacterized protein</fullName>
    </submittedName>
</protein>
<keyword evidence="1" id="KW-0732">Signal</keyword>
<sequence>MKIHQAASVISLALLATVAQAEEMNISDLPATRVADSTPRLAYGQMIHYGGKTVFSPCRDRSFTQFEDASRDGYIGKVLDQLGLSAGKKLYVEVLGIREGDALKATDLNFAQTDGRCQMPGGKAEVWRASGNEPAWVLAFGAEFVQVKRSGQPEVVVPAAPLTLAPGLATFSASKDSQNLSLRFERKLCHDTMANVVFGWTARVTVNGETLNGCAWQR</sequence>
<proteinExistence type="predicted"/>
<dbReference type="RefSeq" id="WP_027456716.1">
    <property type="nucleotide sequence ID" value="NZ_JARBJQ010000007.1"/>
</dbReference>
<accession>A0A930FYU8</accession>
<gene>
    <name evidence="2" type="ORF">HXL68_05345</name>
</gene>
<evidence type="ECO:0000313" key="3">
    <source>
        <dbReference type="Proteomes" id="UP000718593"/>
    </source>
</evidence>
<evidence type="ECO:0000256" key="1">
    <source>
        <dbReference type="SAM" id="SignalP"/>
    </source>
</evidence>
<dbReference type="AlphaFoldDB" id="A0A930FYU8"/>
<feature type="chain" id="PRO_5037587871" evidence="1">
    <location>
        <begin position="22"/>
        <end position="218"/>
    </location>
</feature>
<evidence type="ECO:0000313" key="2">
    <source>
        <dbReference type="EMBL" id="MBF1164446.1"/>
    </source>
</evidence>
<organism evidence="2 3">
    <name type="scientific">Dechloromonas agitata</name>
    <dbReference type="NCBI Taxonomy" id="73030"/>
    <lineage>
        <taxon>Bacteria</taxon>
        <taxon>Pseudomonadati</taxon>
        <taxon>Pseudomonadota</taxon>
        <taxon>Betaproteobacteria</taxon>
        <taxon>Rhodocyclales</taxon>
        <taxon>Azonexaceae</taxon>
        <taxon>Dechloromonas</taxon>
    </lineage>
</organism>
<dbReference type="Proteomes" id="UP000718593">
    <property type="component" value="Unassembled WGS sequence"/>
</dbReference>